<evidence type="ECO:0000313" key="1">
    <source>
        <dbReference type="EMBL" id="QQP56063.1"/>
    </source>
</evidence>
<organism evidence="1 2">
    <name type="scientific">Caligus rogercresseyi</name>
    <name type="common">Sea louse</name>
    <dbReference type="NCBI Taxonomy" id="217165"/>
    <lineage>
        <taxon>Eukaryota</taxon>
        <taxon>Metazoa</taxon>
        <taxon>Ecdysozoa</taxon>
        <taxon>Arthropoda</taxon>
        <taxon>Crustacea</taxon>
        <taxon>Multicrustacea</taxon>
        <taxon>Hexanauplia</taxon>
        <taxon>Copepoda</taxon>
        <taxon>Siphonostomatoida</taxon>
        <taxon>Caligidae</taxon>
        <taxon>Caligus</taxon>
    </lineage>
</organism>
<name>A0A7T8KHV3_CALRO</name>
<sequence length="60" mass="6855">MEPRGTKLKLCNRGVSRILQIFDLPTSGPCPHPMRRLWTMESGALWKVKPVQLLTRVLTP</sequence>
<proteinExistence type="predicted"/>
<protein>
    <submittedName>
        <fullName evidence="1">Transposase</fullName>
    </submittedName>
</protein>
<reference evidence="2" key="1">
    <citation type="submission" date="2021-01" db="EMBL/GenBank/DDBJ databases">
        <title>Caligus Genome Assembly.</title>
        <authorList>
            <person name="Gallardo-Escarate C."/>
        </authorList>
    </citation>
    <scope>NUCLEOTIDE SEQUENCE [LARGE SCALE GENOMIC DNA]</scope>
</reference>
<gene>
    <name evidence="1" type="ORF">FKW44_000611</name>
</gene>
<dbReference type="AlphaFoldDB" id="A0A7T8KHV3"/>
<keyword evidence="2" id="KW-1185">Reference proteome</keyword>
<dbReference type="Proteomes" id="UP000595437">
    <property type="component" value="Chromosome 1"/>
</dbReference>
<accession>A0A7T8KHV3</accession>
<dbReference type="EMBL" id="CP045890">
    <property type="protein sequence ID" value="QQP56063.1"/>
    <property type="molecule type" value="Genomic_DNA"/>
</dbReference>
<evidence type="ECO:0000313" key="2">
    <source>
        <dbReference type="Proteomes" id="UP000595437"/>
    </source>
</evidence>